<dbReference type="EMBL" id="JALJOT010000019">
    <property type="protein sequence ID" value="KAK9901070.1"/>
    <property type="molecule type" value="Genomic_DNA"/>
</dbReference>
<keyword evidence="3" id="KW-1185">Reference proteome</keyword>
<evidence type="ECO:0000313" key="2">
    <source>
        <dbReference type="EMBL" id="KAK9901070.1"/>
    </source>
</evidence>
<reference evidence="2 3" key="1">
    <citation type="journal article" date="2024" name="Nat. Commun.">
        <title>Phylogenomics reveals the evolutionary origins of lichenization in chlorophyte algae.</title>
        <authorList>
            <person name="Puginier C."/>
            <person name="Libourel C."/>
            <person name="Otte J."/>
            <person name="Skaloud P."/>
            <person name="Haon M."/>
            <person name="Grisel S."/>
            <person name="Petersen M."/>
            <person name="Berrin J.G."/>
            <person name="Delaux P.M."/>
            <person name="Dal Grande F."/>
            <person name="Keller J."/>
        </authorList>
    </citation>
    <scope>NUCLEOTIDE SEQUENCE [LARGE SCALE GENOMIC DNA]</scope>
    <source>
        <strain evidence="2 3">SAG 216-7</strain>
    </source>
</reference>
<evidence type="ECO:0000313" key="3">
    <source>
        <dbReference type="Proteomes" id="UP001491310"/>
    </source>
</evidence>
<sequence length="89" mass="10498">MEEEGKSRSVQSREVDKSDPCSLCSCCRAKRMPADERTEDMRDKVKNYSLMQEMSYAICLSAVLSQWGISWRWEQHVTYRLHCVSKDWT</sequence>
<protein>
    <submittedName>
        <fullName evidence="2">Uncharacterized protein</fullName>
    </submittedName>
</protein>
<comment type="caution">
    <text evidence="2">The sequence shown here is derived from an EMBL/GenBank/DDBJ whole genome shotgun (WGS) entry which is preliminary data.</text>
</comment>
<accession>A0ABR2YAX5</accession>
<dbReference type="Proteomes" id="UP001491310">
    <property type="component" value="Unassembled WGS sequence"/>
</dbReference>
<proteinExistence type="predicted"/>
<name>A0ABR2YAX5_9CHLO</name>
<evidence type="ECO:0000256" key="1">
    <source>
        <dbReference type="SAM" id="MobiDB-lite"/>
    </source>
</evidence>
<feature type="region of interest" description="Disordered" evidence="1">
    <location>
        <begin position="1"/>
        <end position="20"/>
    </location>
</feature>
<gene>
    <name evidence="2" type="ORF">WJX75_001153</name>
</gene>
<organism evidence="2 3">
    <name type="scientific">Coccomyxa subellipsoidea</name>
    <dbReference type="NCBI Taxonomy" id="248742"/>
    <lineage>
        <taxon>Eukaryota</taxon>
        <taxon>Viridiplantae</taxon>
        <taxon>Chlorophyta</taxon>
        <taxon>core chlorophytes</taxon>
        <taxon>Trebouxiophyceae</taxon>
        <taxon>Trebouxiophyceae incertae sedis</taxon>
        <taxon>Coccomyxaceae</taxon>
        <taxon>Coccomyxa</taxon>
    </lineage>
</organism>
<feature type="compositionally biased region" description="Basic and acidic residues" evidence="1">
    <location>
        <begin position="1"/>
        <end position="19"/>
    </location>
</feature>